<evidence type="ECO:0000313" key="4">
    <source>
        <dbReference type="EMBL" id="OUR95238.1"/>
    </source>
</evidence>
<feature type="signal peptide" evidence="2">
    <location>
        <begin position="1"/>
        <end position="25"/>
    </location>
</feature>
<feature type="chain" id="PRO_5012192978" description="Solute-binding protein family 3/N-terminal domain-containing protein" evidence="2">
    <location>
        <begin position="26"/>
        <end position="280"/>
    </location>
</feature>
<evidence type="ECO:0000256" key="2">
    <source>
        <dbReference type="SAM" id="SignalP"/>
    </source>
</evidence>
<dbReference type="Proteomes" id="UP000196531">
    <property type="component" value="Unassembled WGS sequence"/>
</dbReference>
<keyword evidence="1 2" id="KW-0732">Signal</keyword>
<evidence type="ECO:0000313" key="5">
    <source>
        <dbReference type="Proteomes" id="UP000196531"/>
    </source>
</evidence>
<dbReference type="SMART" id="SM00062">
    <property type="entry name" value="PBPb"/>
    <property type="match status" value="1"/>
</dbReference>
<dbReference type="Pfam" id="PF00497">
    <property type="entry name" value="SBP_bac_3"/>
    <property type="match status" value="1"/>
</dbReference>
<dbReference type="AlphaFoldDB" id="A0A1Y5F3T2"/>
<dbReference type="EMBL" id="MAAO01000008">
    <property type="protein sequence ID" value="OUR95238.1"/>
    <property type="molecule type" value="Genomic_DNA"/>
</dbReference>
<dbReference type="InterPro" id="IPR001638">
    <property type="entry name" value="Solute-binding_3/MltF_N"/>
</dbReference>
<organism evidence="4 5">
    <name type="scientific">Halobacteriovorax marinus</name>
    <dbReference type="NCBI Taxonomy" id="97084"/>
    <lineage>
        <taxon>Bacteria</taxon>
        <taxon>Pseudomonadati</taxon>
        <taxon>Bdellovibrionota</taxon>
        <taxon>Bacteriovoracia</taxon>
        <taxon>Bacteriovoracales</taxon>
        <taxon>Halobacteriovoraceae</taxon>
        <taxon>Halobacteriovorax</taxon>
    </lineage>
</organism>
<comment type="caution">
    <text evidence="4">The sequence shown here is derived from an EMBL/GenBank/DDBJ whole genome shotgun (WGS) entry which is preliminary data.</text>
</comment>
<evidence type="ECO:0000259" key="3">
    <source>
        <dbReference type="SMART" id="SM00062"/>
    </source>
</evidence>
<accession>A0A1Y5F3T2</accession>
<dbReference type="Gene3D" id="3.40.190.10">
    <property type="entry name" value="Periplasmic binding protein-like II"/>
    <property type="match status" value="2"/>
</dbReference>
<sequence>MLKNILKIIKITILGSLFLSSLTTAAPFLATTCSNCKRPLNVWGDKENPFRAVTILCNVFNEPSCFENIEGEIVGVDVEIIREAFKRLKIPIQFKLAPLRRVLRNIKNGSVDGAISMLHYSEREQFYHYSNNPLHNSKLLVYVNRNTHFEYKSLSDLYGKQIGIRRGYNFSKEFDQAKKDRLFSVVELENSVQLIKMLKKNRLDLIIDKQRTIDFILKTSLGDLKAVGQMGLDLPAYFVFSKLSKIRNKEELIMKIDNILKTMTLQGEISKIVRKYGSYE</sequence>
<dbReference type="SUPFAM" id="SSF53850">
    <property type="entry name" value="Periplasmic binding protein-like II"/>
    <property type="match status" value="1"/>
</dbReference>
<gene>
    <name evidence="4" type="ORF">A9Q84_15460</name>
</gene>
<evidence type="ECO:0000256" key="1">
    <source>
        <dbReference type="ARBA" id="ARBA00022729"/>
    </source>
</evidence>
<proteinExistence type="predicted"/>
<dbReference type="PANTHER" id="PTHR35936">
    <property type="entry name" value="MEMBRANE-BOUND LYTIC MUREIN TRANSGLYCOSYLASE F"/>
    <property type="match status" value="1"/>
</dbReference>
<reference evidence="5" key="1">
    <citation type="journal article" date="2017" name="Proc. Natl. Acad. Sci. U.S.A.">
        <title>Simulation of Deepwater Horizon oil plume reveals substrate specialization within a complex community of hydrocarbon-degraders.</title>
        <authorList>
            <person name="Hu P."/>
            <person name="Dubinsky E.A."/>
            <person name="Probst A.J."/>
            <person name="Wang J."/>
            <person name="Sieber C.M.K."/>
            <person name="Tom L.M."/>
            <person name="Gardinali P."/>
            <person name="Banfield J.F."/>
            <person name="Atlas R.M."/>
            <person name="Andersen G.L."/>
        </authorList>
    </citation>
    <scope>NUCLEOTIDE SEQUENCE [LARGE SCALE GENOMIC DNA]</scope>
</reference>
<feature type="domain" description="Solute-binding protein family 3/N-terminal" evidence="3">
    <location>
        <begin position="52"/>
        <end position="280"/>
    </location>
</feature>
<protein>
    <recommendedName>
        <fullName evidence="3">Solute-binding protein family 3/N-terminal domain-containing protein</fullName>
    </recommendedName>
</protein>
<dbReference type="PANTHER" id="PTHR35936:SF25">
    <property type="entry name" value="ABC TRANSPORTER SUBSTRATE-BINDING PROTEIN"/>
    <property type="match status" value="1"/>
</dbReference>
<name>A0A1Y5F3T2_9BACT</name>